<reference evidence="2" key="1">
    <citation type="journal article" date="2021" name="Proc. Natl. Acad. Sci. U.S.A.">
        <title>Global biogeography of chemosynthetic symbionts reveals both localized and globally distributed symbiont groups. .</title>
        <authorList>
            <person name="Osvatic J.T."/>
            <person name="Wilkins L.G.E."/>
            <person name="Leibrecht L."/>
            <person name="Leray M."/>
            <person name="Zauner S."/>
            <person name="Polzin J."/>
            <person name="Camacho Y."/>
            <person name="Gros O."/>
            <person name="van Gils J.A."/>
            <person name="Eisen J.A."/>
            <person name="Petersen J.M."/>
            <person name="Yuen B."/>
        </authorList>
    </citation>
    <scope>NUCLEOTIDE SEQUENCE</scope>
    <source>
        <strain evidence="2">MAGL173</strain>
    </source>
</reference>
<protein>
    <submittedName>
        <fullName evidence="2">SDR family oxidoreductase</fullName>
    </submittedName>
</protein>
<dbReference type="EMBL" id="JAEPDI010000013">
    <property type="protein sequence ID" value="MCG7940453.1"/>
    <property type="molecule type" value="Genomic_DNA"/>
</dbReference>
<feature type="domain" description="NAD-dependent epimerase/dehydratase" evidence="1">
    <location>
        <begin position="4"/>
        <end position="229"/>
    </location>
</feature>
<dbReference type="InterPro" id="IPR001509">
    <property type="entry name" value="Epimerase_deHydtase"/>
</dbReference>
<sequence length="313" mass="33961">MKKILVTGANGFVGTHLCPYLLDQGYSVRAALRSRQAAWQVGEQTVVGDISADSDWQQALQGVDSVIHLAGRAHVMRESTDDPLSLFRQVNVAGSLRLAEQAMVAGVRRFVYLSSIKVNGESSSAKPLAADDPAKPEDAYGQSKWEAEQALKDYLANGDMELVIVRPVLVYGAGVKGNLQSLVRWIRNGVPLPLAGVENRRSLVGIDNLLDFLQLCIEHPAAAGEAFLVADGEDLSTPRLIRMLAQAMGVKAKLFPLPNRVLRLLGRLSGRSAAIDRLCGDLQVDLDKNRRLLGWTPKQSVEAGLRDMIGGMD</sequence>
<evidence type="ECO:0000313" key="2">
    <source>
        <dbReference type="EMBL" id="MCG7940453.1"/>
    </source>
</evidence>
<gene>
    <name evidence="2" type="ORF">JAZ04_16590</name>
</gene>
<dbReference type="SUPFAM" id="SSF51735">
    <property type="entry name" value="NAD(P)-binding Rossmann-fold domains"/>
    <property type="match status" value="1"/>
</dbReference>
<dbReference type="InterPro" id="IPR050177">
    <property type="entry name" value="Lipid_A_modif_metabolic_enz"/>
</dbReference>
<name>A0A9E4K7A9_9GAMM</name>
<proteinExistence type="predicted"/>
<dbReference type="PANTHER" id="PTHR43245">
    <property type="entry name" value="BIFUNCTIONAL POLYMYXIN RESISTANCE PROTEIN ARNA"/>
    <property type="match status" value="1"/>
</dbReference>
<comment type="caution">
    <text evidence="2">The sequence shown here is derived from an EMBL/GenBank/DDBJ whole genome shotgun (WGS) entry which is preliminary data.</text>
</comment>
<organism evidence="2 3">
    <name type="scientific">Candidatus Thiodiazotropha lotti</name>
    <dbReference type="NCBI Taxonomy" id="2792787"/>
    <lineage>
        <taxon>Bacteria</taxon>
        <taxon>Pseudomonadati</taxon>
        <taxon>Pseudomonadota</taxon>
        <taxon>Gammaproteobacteria</taxon>
        <taxon>Chromatiales</taxon>
        <taxon>Sedimenticolaceae</taxon>
        <taxon>Candidatus Thiodiazotropha</taxon>
    </lineage>
</organism>
<dbReference type="CDD" id="cd05232">
    <property type="entry name" value="UDP_G4E_4_SDR_e"/>
    <property type="match status" value="1"/>
</dbReference>
<dbReference type="PANTHER" id="PTHR43245:SF58">
    <property type="entry name" value="BLL5923 PROTEIN"/>
    <property type="match status" value="1"/>
</dbReference>
<evidence type="ECO:0000313" key="3">
    <source>
        <dbReference type="Proteomes" id="UP000886687"/>
    </source>
</evidence>
<accession>A0A9E4K7A9</accession>
<dbReference type="Proteomes" id="UP000886687">
    <property type="component" value="Unassembled WGS sequence"/>
</dbReference>
<evidence type="ECO:0000259" key="1">
    <source>
        <dbReference type="Pfam" id="PF01370"/>
    </source>
</evidence>
<dbReference type="Pfam" id="PF01370">
    <property type="entry name" value="Epimerase"/>
    <property type="match status" value="1"/>
</dbReference>
<dbReference type="Gene3D" id="3.40.50.720">
    <property type="entry name" value="NAD(P)-binding Rossmann-like Domain"/>
    <property type="match status" value="1"/>
</dbReference>
<dbReference type="InterPro" id="IPR036291">
    <property type="entry name" value="NAD(P)-bd_dom_sf"/>
</dbReference>
<dbReference type="AlphaFoldDB" id="A0A9E4K7A9"/>